<evidence type="ECO:0000313" key="2">
    <source>
        <dbReference type="EMBL" id="MBA8826424.1"/>
    </source>
</evidence>
<accession>A0A839DY58</accession>
<dbReference type="Proteomes" id="UP000569329">
    <property type="component" value="Unassembled WGS sequence"/>
</dbReference>
<dbReference type="AlphaFoldDB" id="A0A839DY58"/>
<name>A0A839DY58_9PSEU</name>
<dbReference type="EMBL" id="JACGWZ010000005">
    <property type="protein sequence ID" value="MBA8826424.1"/>
    <property type="molecule type" value="Genomic_DNA"/>
</dbReference>
<keyword evidence="3" id="KW-1185">Reference proteome</keyword>
<evidence type="ECO:0000313" key="3">
    <source>
        <dbReference type="Proteomes" id="UP000569329"/>
    </source>
</evidence>
<evidence type="ECO:0000256" key="1">
    <source>
        <dbReference type="SAM" id="MobiDB-lite"/>
    </source>
</evidence>
<sequence>MDSRTGLLEFLDERDWPQFPQWVCEAGLSDPFGLLPAWAPVPTVVGHGLDRDEARTEVLLAALAGYASLAVDHRRLLPDRNGTAEWGWDPISGAPRPIPAELAFPALVAEGSAYRPPTGAAAGPSWQEALSEGTRQHCAVLLEQRLADFEGPLPRLDVPGFPLNERADHLRRLLGEVGEPAVAHDLTGLLSIPACALRVGADTVLAVGSTLTAALGEALDRGLLAWQARTEDRPDCAPHTVPGIPAEQETSPEASRPKSTGTPPSARALRALGFTPVVIALDHDPEAARILPYLVQVVILDE</sequence>
<dbReference type="RefSeq" id="WP_182545635.1">
    <property type="nucleotide sequence ID" value="NZ_JACGWZ010000005.1"/>
</dbReference>
<protein>
    <recommendedName>
        <fullName evidence="4">YcaO domain-containing protein</fullName>
    </recommendedName>
</protein>
<proteinExistence type="predicted"/>
<feature type="compositionally biased region" description="Polar residues" evidence="1">
    <location>
        <begin position="248"/>
        <end position="263"/>
    </location>
</feature>
<comment type="caution">
    <text evidence="2">The sequence shown here is derived from an EMBL/GenBank/DDBJ whole genome shotgun (WGS) entry which is preliminary data.</text>
</comment>
<feature type="region of interest" description="Disordered" evidence="1">
    <location>
        <begin position="234"/>
        <end position="267"/>
    </location>
</feature>
<gene>
    <name evidence="2" type="ORF">FHX42_003800</name>
</gene>
<reference evidence="2 3" key="1">
    <citation type="submission" date="2020-07" db="EMBL/GenBank/DDBJ databases">
        <title>Sequencing the genomes of 1000 actinobacteria strains.</title>
        <authorList>
            <person name="Klenk H.-P."/>
        </authorList>
    </citation>
    <scope>NUCLEOTIDE SEQUENCE [LARGE SCALE GENOMIC DNA]</scope>
    <source>
        <strain evidence="2 3">DSM 45975</strain>
    </source>
</reference>
<evidence type="ECO:0008006" key="4">
    <source>
        <dbReference type="Google" id="ProtNLM"/>
    </source>
</evidence>
<organism evidence="2 3">
    <name type="scientific">Halosaccharopolyspora lacisalsi</name>
    <dbReference type="NCBI Taxonomy" id="1000566"/>
    <lineage>
        <taxon>Bacteria</taxon>
        <taxon>Bacillati</taxon>
        <taxon>Actinomycetota</taxon>
        <taxon>Actinomycetes</taxon>
        <taxon>Pseudonocardiales</taxon>
        <taxon>Pseudonocardiaceae</taxon>
        <taxon>Halosaccharopolyspora</taxon>
    </lineage>
</organism>